<dbReference type="InterPro" id="IPR012074">
    <property type="entry name" value="GAF_ANTAR"/>
</dbReference>
<dbReference type="EMBL" id="BSQG01000012">
    <property type="protein sequence ID" value="GLU50242.1"/>
    <property type="molecule type" value="Genomic_DNA"/>
</dbReference>
<evidence type="ECO:0000313" key="6">
    <source>
        <dbReference type="EMBL" id="GLU50242.1"/>
    </source>
</evidence>
<gene>
    <name evidence="6" type="ORF">Nans01_45930</name>
</gene>
<dbReference type="InterPro" id="IPR011006">
    <property type="entry name" value="CheY-like_superfamily"/>
</dbReference>
<accession>A0A9W6PB20</accession>
<dbReference type="SUPFAM" id="SSF52172">
    <property type="entry name" value="CheY-like"/>
    <property type="match status" value="1"/>
</dbReference>
<dbReference type="AlphaFoldDB" id="A0A9W6PB20"/>
<dbReference type="SUPFAM" id="SSF55781">
    <property type="entry name" value="GAF domain-like"/>
    <property type="match status" value="1"/>
</dbReference>
<protein>
    <submittedName>
        <fullName evidence="6">Transcription antitermination regulator</fullName>
    </submittedName>
</protein>
<keyword evidence="3" id="KW-0805">Transcription regulation</keyword>
<reference evidence="6" key="1">
    <citation type="submission" date="2023-02" db="EMBL/GenBank/DDBJ databases">
        <title>Nocardiopsis ansamitocini NBRC 112285.</title>
        <authorList>
            <person name="Ichikawa N."/>
            <person name="Sato H."/>
            <person name="Tonouchi N."/>
        </authorList>
    </citation>
    <scope>NUCLEOTIDE SEQUENCE</scope>
    <source>
        <strain evidence="6">NBRC 112285</strain>
    </source>
</reference>
<proteinExistence type="predicted"/>
<keyword evidence="4" id="KW-0804">Transcription</keyword>
<comment type="caution">
    <text evidence="6">The sequence shown here is derived from an EMBL/GenBank/DDBJ whole genome shotgun (WGS) entry which is preliminary data.</text>
</comment>
<dbReference type="SMART" id="SM00065">
    <property type="entry name" value="GAF"/>
    <property type="match status" value="1"/>
</dbReference>
<evidence type="ECO:0000256" key="2">
    <source>
        <dbReference type="ARBA" id="ARBA00022777"/>
    </source>
</evidence>
<dbReference type="SMART" id="SM01012">
    <property type="entry name" value="ANTAR"/>
    <property type="match status" value="1"/>
</dbReference>
<dbReference type="InterPro" id="IPR036388">
    <property type="entry name" value="WH-like_DNA-bd_sf"/>
</dbReference>
<dbReference type="PROSITE" id="PS50921">
    <property type="entry name" value="ANTAR"/>
    <property type="match status" value="1"/>
</dbReference>
<dbReference type="Gene3D" id="1.10.10.10">
    <property type="entry name" value="Winged helix-like DNA-binding domain superfamily/Winged helix DNA-binding domain"/>
    <property type="match status" value="1"/>
</dbReference>
<dbReference type="InterPro" id="IPR005561">
    <property type="entry name" value="ANTAR"/>
</dbReference>
<evidence type="ECO:0000256" key="4">
    <source>
        <dbReference type="ARBA" id="ARBA00023163"/>
    </source>
</evidence>
<name>A0A9W6PB20_9ACTN</name>
<keyword evidence="1" id="KW-0808">Transferase</keyword>
<dbReference type="InterPro" id="IPR003018">
    <property type="entry name" value="GAF"/>
</dbReference>
<feature type="domain" description="ANTAR" evidence="5">
    <location>
        <begin position="167"/>
        <end position="228"/>
    </location>
</feature>
<keyword evidence="2" id="KW-0418">Kinase</keyword>
<dbReference type="InterPro" id="IPR029016">
    <property type="entry name" value="GAF-like_dom_sf"/>
</dbReference>
<evidence type="ECO:0000313" key="7">
    <source>
        <dbReference type="Proteomes" id="UP001165092"/>
    </source>
</evidence>
<dbReference type="GO" id="GO:0016301">
    <property type="term" value="F:kinase activity"/>
    <property type="evidence" value="ECO:0007669"/>
    <property type="project" value="UniProtKB-KW"/>
</dbReference>
<keyword evidence="7" id="KW-1185">Reference proteome</keyword>
<evidence type="ECO:0000259" key="5">
    <source>
        <dbReference type="PROSITE" id="PS50921"/>
    </source>
</evidence>
<evidence type="ECO:0000256" key="3">
    <source>
        <dbReference type="ARBA" id="ARBA00023015"/>
    </source>
</evidence>
<dbReference type="Proteomes" id="UP001165092">
    <property type="component" value="Unassembled WGS sequence"/>
</dbReference>
<dbReference type="PIRSF" id="PIRSF036625">
    <property type="entry name" value="GAF_ANTAR"/>
    <property type="match status" value="1"/>
</dbReference>
<dbReference type="GO" id="GO:0003723">
    <property type="term" value="F:RNA binding"/>
    <property type="evidence" value="ECO:0007669"/>
    <property type="project" value="InterPro"/>
</dbReference>
<dbReference type="Gene3D" id="3.30.450.40">
    <property type="match status" value="1"/>
</dbReference>
<dbReference type="Pfam" id="PF03861">
    <property type="entry name" value="ANTAR"/>
    <property type="match status" value="1"/>
</dbReference>
<sequence>MGDRSRTTGIDAYPRLFAQMARDLLSQESVEDILESITALAVTTVEGCEEAGVLLVNRNDHTFSTPAATSDLVRESDRAQFECDEGPCLDAARHQQSFYVEDMANETRWPLYRPRAIELGVGSMMGFELFTYKGALGALDLYSSRPRAFDEHSREIGWVFASHAAVAVAASQREATLQEGYATRQEIGEAVGILMERHRLTSAAAFELLKKASMNTNTKLREIARRITRSGEKPG</sequence>
<dbReference type="Pfam" id="PF13185">
    <property type="entry name" value="GAF_2"/>
    <property type="match status" value="1"/>
</dbReference>
<evidence type="ECO:0000256" key="1">
    <source>
        <dbReference type="ARBA" id="ARBA00022679"/>
    </source>
</evidence>
<organism evidence="6 7">
    <name type="scientific">Nocardiopsis ansamitocini</name>
    <dbReference type="NCBI Taxonomy" id="1670832"/>
    <lineage>
        <taxon>Bacteria</taxon>
        <taxon>Bacillati</taxon>
        <taxon>Actinomycetota</taxon>
        <taxon>Actinomycetes</taxon>
        <taxon>Streptosporangiales</taxon>
        <taxon>Nocardiopsidaceae</taxon>
        <taxon>Nocardiopsis</taxon>
    </lineage>
</organism>